<protein>
    <submittedName>
        <fullName evidence="3">2OG-FeII_Oxy_2 domain-containing protein</fullName>
    </submittedName>
</protein>
<evidence type="ECO:0000313" key="3">
    <source>
        <dbReference type="WBParaSite" id="Hba_14573"/>
    </source>
</evidence>
<name>A0A1I7XAM9_HETBA</name>
<dbReference type="PANTHER" id="PTHR12463">
    <property type="entry name" value="OXYGENASE-RELATED"/>
    <property type="match status" value="1"/>
</dbReference>
<dbReference type="SUPFAM" id="SSF51197">
    <property type="entry name" value="Clavaminate synthase-like"/>
    <property type="match status" value="1"/>
</dbReference>
<evidence type="ECO:0000313" key="2">
    <source>
        <dbReference type="Proteomes" id="UP000095283"/>
    </source>
</evidence>
<dbReference type="GO" id="GO:0070988">
    <property type="term" value="P:demethylation"/>
    <property type="evidence" value="ECO:0007669"/>
    <property type="project" value="InterPro"/>
</dbReference>
<dbReference type="Proteomes" id="UP000095283">
    <property type="component" value="Unplaced"/>
</dbReference>
<dbReference type="InterPro" id="IPR032857">
    <property type="entry name" value="ALKBH4"/>
</dbReference>
<organism evidence="2 3">
    <name type="scientific">Heterorhabditis bacteriophora</name>
    <name type="common">Entomopathogenic nematode worm</name>
    <dbReference type="NCBI Taxonomy" id="37862"/>
    <lineage>
        <taxon>Eukaryota</taxon>
        <taxon>Metazoa</taxon>
        <taxon>Ecdysozoa</taxon>
        <taxon>Nematoda</taxon>
        <taxon>Chromadorea</taxon>
        <taxon>Rhabditida</taxon>
        <taxon>Rhabditina</taxon>
        <taxon>Rhabditomorpha</taxon>
        <taxon>Strongyloidea</taxon>
        <taxon>Heterorhabditidae</taxon>
        <taxon>Heterorhabditis</taxon>
    </lineage>
</organism>
<dbReference type="GO" id="GO:0032451">
    <property type="term" value="F:demethylase activity"/>
    <property type="evidence" value="ECO:0007669"/>
    <property type="project" value="TreeGrafter"/>
</dbReference>
<dbReference type="PANTHER" id="PTHR12463:SF1">
    <property type="entry name" value="2-OXOGLUTARATE AND FE-DEPENDENT OXYGENASE FAMILY PROTEIN"/>
    <property type="match status" value="1"/>
</dbReference>
<dbReference type="InterPro" id="IPR037151">
    <property type="entry name" value="AlkB-like_sf"/>
</dbReference>
<reference evidence="3" key="1">
    <citation type="submission" date="2016-11" db="UniProtKB">
        <authorList>
            <consortium name="WormBaseParasite"/>
        </authorList>
    </citation>
    <scope>IDENTIFICATION</scope>
</reference>
<dbReference type="Gene3D" id="2.60.120.590">
    <property type="entry name" value="Alpha-ketoglutarate-dependent dioxygenase AlkB-like"/>
    <property type="match status" value="1"/>
</dbReference>
<keyword evidence="2" id="KW-1185">Reference proteome</keyword>
<accession>A0A1I7XAM9</accession>
<dbReference type="WBParaSite" id="Hba_14573">
    <property type="protein sequence ID" value="Hba_14573"/>
    <property type="gene ID" value="Hba_14573"/>
</dbReference>
<comment type="cofactor">
    <cofactor evidence="1">
        <name>Fe(2+)</name>
        <dbReference type="ChEBI" id="CHEBI:29033"/>
    </cofactor>
</comment>
<dbReference type="GO" id="GO:0016491">
    <property type="term" value="F:oxidoreductase activity"/>
    <property type="evidence" value="ECO:0007669"/>
    <property type="project" value="TreeGrafter"/>
</dbReference>
<proteinExistence type="predicted"/>
<dbReference type="AlphaFoldDB" id="A0A1I7XAM9"/>
<evidence type="ECO:0000256" key="1">
    <source>
        <dbReference type="ARBA" id="ARBA00001954"/>
    </source>
</evidence>
<sequence length="129" mass="15492">MSMNLVKEFHHIMTLTQRFKILFLLSDVVMEFKDGANSARIIPVLLKKRSLCLIQGESRYRWKHGIVNRKHDIDPITHRVIPRDSRISLTLRKIRTEPCQCNYKEFCDWDRQGIICFYLTLYNFISVYR</sequence>